<reference evidence="3" key="1">
    <citation type="submission" date="2016-06" db="UniProtKB">
        <authorList>
            <consortium name="WormBaseParasite"/>
        </authorList>
    </citation>
    <scope>IDENTIFICATION</scope>
</reference>
<evidence type="ECO:0000313" key="2">
    <source>
        <dbReference type="Proteomes" id="UP000271087"/>
    </source>
</evidence>
<dbReference type="Proteomes" id="UP000271087">
    <property type="component" value="Unassembled WGS sequence"/>
</dbReference>
<dbReference type="WBParaSite" id="nOo.2.0.1.t04979-RA">
    <property type="protein sequence ID" value="nOo.2.0.1.t04979-RA"/>
    <property type="gene ID" value="nOo.2.0.1.g04979"/>
</dbReference>
<name>A0A182EAA5_ONCOC</name>
<accession>A0A182EAA5</accession>
<evidence type="ECO:0000313" key="1">
    <source>
        <dbReference type="EMBL" id="VDK75496.1"/>
    </source>
</evidence>
<gene>
    <name evidence="1" type="ORF">NOO_LOCUS4979</name>
</gene>
<reference evidence="1 2" key="2">
    <citation type="submission" date="2018-08" db="EMBL/GenBank/DDBJ databases">
        <authorList>
            <person name="Laetsch R D."/>
            <person name="Stevens L."/>
            <person name="Kumar S."/>
            <person name="Blaxter L. M."/>
        </authorList>
    </citation>
    <scope>NUCLEOTIDE SEQUENCE [LARGE SCALE GENOMIC DNA]</scope>
</reference>
<protein>
    <submittedName>
        <fullName evidence="3">THAP-type domain-containing protein</fullName>
    </submittedName>
</protein>
<evidence type="ECO:0000313" key="3">
    <source>
        <dbReference type="WBParaSite" id="nOo.2.0.1.t04979-RA"/>
    </source>
</evidence>
<organism evidence="3">
    <name type="scientific">Onchocerca ochengi</name>
    <name type="common">Filarial nematode worm</name>
    <dbReference type="NCBI Taxonomy" id="42157"/>
    <lineage>
        <taxon>Eukaryota</taxon>
        <taxon>Metazoa</taxon>
        <taxon>Ecdysozoa</taxon>
        <taxon>Nematoda</taxon>
        <taxon>Chromadorea</taxon>
        <taxon>Rhabditida</taxon>
        <taxon>Spirurina</taxon>
        <taxon>Spiruromorpha</taxon>
        <taxon>Filarioidea</taxon>
        <taxon>Onchocercidae</taxon>
        <taxon>Onchocerca</taxon>
    </lineage>
</organism>
<dbReference type="OrthoDB" id="10454227at2759"/>
<keyword evidence="2" id="KW-1185">Reference proteome</keyword>
<sequence length="209" mass="24075">MEYASVAIEDDNDEYFANAFTEKALKYKYDETKSDELQEYILKPFSIQIRSAEDAMQALIAHARNLDSFKCSDPNDDKIVAIFETCNYLSRYIKIRDTTGFHNLFIDSKQKNRNCLDVQGKKIFCNNDFLTRAYQVLFTTSSIQSCDNHESLDNRTTITRKVRTMCNKLWMLAICKKVELCKPPIDPGSIIALVLHTIPDTTTIKFVIP</sequence>
<proteinExistence type="predicted"/>
<dbReference type="AlphaFoldDB" id="A0A182EAA5"/>
<dbReference type="EMBL" id="UYRW01001230">
    <property type="protein sequence ID" value="VDK75496.1"/>
    <property type="molecule type" value="Genomic_DNA"/>
</dbReference>